<evidence type="ECO:0000313" key="3">
    <source>
        <dbReference type="Proteomes" id="UP000765509"/>
    </source>
</evidence>
<evidence type="ECO:0000313" key="2">
    <source>
        <dbReference type="EMBL" id="MBW0582193.1"/>
    </source>
</evidence>
<evidence type="ECO:0000256" key="1">
    <source>
        <dbReference type="SAM" id="MobiDB-lite"/>
    </source>
</evidence>
<gene>
    <name evidence="2" type="ORF">O181_121908</name>
</gene>
<comment type="caution">
    <text evidence="2">The sequence shown here is derived from an EMBL/GenBank/DDBJ whole genome shotgun (WGS) entry which is preliminary data.</text>
</comment>
<feature type="compositionally biased region" description="Basic and acidic residues" evidence="1">
    <location>
        <begin position="109"/>
        <end position="118"/>
    </location>
</feature>
<feature type="compositionally biased region" description="Basic and acidic residues" evidence="1">
    <location>
        <begin position="56"/>
        <end position="76"/>
    </location>
</feature>
<feature type="compositionally biased region" description="Polar residues" evidence="1">
    <location>
        <begin position="93"/>
        <end position="108"/>
    </location>
</feature>
<dbReference type="EMBL" id="AVOT02111842">
    <property type="protein sequence ID" value="MBW0582193.1"/>
    <property type="molecule type" value="Genomic_DNA"/>
</dbReference>
<feature type="region of interest" description="Disordered" evidence="1">
    <location>
        <begin position="1"/>
        <end position="140"/>
    </location>
</feature>
<protein>
    <submittedName>
        <fullName evidence="2">Uncharacterized protein</fullName>
    </submittedName>
</protein>
<keyword evidence="3" id="KW-1185">Reference proteome</keyword>
<feature type="compositionally biased region" description="Polar residues" evidence="1">
    <location>
        <begin position="119"/>
        <end position="135"/>
    </location>
</feature>
<feature type="compositionally biased region" description="Basic and acidic residues" evidence="1">
    <location>
        <begin position="28"/>
        <end position="49"/>
    </location>
</feature>
<reference evidence="2" key="1">
    <citation type="submission" date="2021-03" db="EMBL/GenBank/DDBJ databases">
        <title>Draft genome sequence of rust myrtle Austropuccinia psidii MF-1, a brazilian biotype.</title>
        <authorList>
            <person name="Quecine M.C."/>
            <person name="Pachon D.M.R."/>
            <person name="Bonatelli M.L."/>
            <person name="Correr F.H."/>
            <person name="Franceschini L.M."/>
            <person name="Leite T.F."/>
            <person name="Margarido G.R.A."/>
            <person name="Almeida C.A."/>
            <person name="Ferrarezi J.A."/>
            <person name="Labate C.A."/>
        </authorList>
    </citation>
    <scope>NUCLEOTIDE SEQUENCE</scope>
    <source>
        <strain evidence="2">MF-1</strain>
    </source>
</reference>
<dbReference type="Proteomes" id="UP000765509">
    <property type="component" value="Unassembled WGS sequence"/>
</dbReference>
<dbReference type="AlphaFoldDB" id="A0A9Q3KIE6"/>
<sequence>MPVQKLVQRSQGRGVGNLPKPLAGGHELLLKHQELSGSGEDHRTLRRVEPPVLQRQGEKDKELVEEPKSFIHRPEEVTGNDSSFGARGPSGAYQLQTSSRNVQRQAQRTSEEAERSQEPSRQGQRQSQLAQTLPTGVQDPQIGAFSCERCVQHGQNSNGIHSHRAGKDE</sequence>
<organism evidence="2 3">
    <name type="scientific">Austropuccinia psidii MF-1</name>
    <dbReference type="NCBI Taxonomy" id="1389203"/>
    <lineage>
        <taxon>Eukaryota</taxon>
        <taxon>Fungi</taxon>
        <taxon>Dikarya</taxon>
        <taxon>Basidiomycota</taxon>
        <taxon>Pucciniomycotina</taxon>
        <taxon>Pucciniomycetes</taxon>
        <taxon>Pucciniales</taxon>
        <taxon>Sphaerophragmiaceae</taxon>
        <taxon>Austropuccinia</taxon>
    </lineage>
</organism>
<name>A0A9Q3KIE6_9BASI</name>
<accession>A0A9Q3KIE6</accession>
<proteinExistence type="predicted"/>